<dbReference type="GeneID" id="25274700"/>
<dbReference type="AlphaFoldDB" id="U6GQC2"/>
<evidence type="ECO:0000313" key="1">
    <source>
        <dbReference type="EMBL" id="CDI82395.1"/>
    </source>
</evidence>
<dbReference type="EMBL" id="HG672348">
    <property type="protein sequence ID" value="CDI82395.1"/>
    <property type="molecule type" value="Genomic_DNA"/>
</dbReference>
<reference evidence="1" key="1">
    <citation type="submission" date="2013-10" db="EMBL/GenBank/DDBJ databases">
        <title>Genomic analysis of the causative agents of coccidiosis in chickens.</title>
        <authorList>
            <person name="Reid A.J."/>
            <person name="Blake D."/>
            <person name="Billington K."/>
            <person name="Browne H."/>
            <person name="Dunn M."/>
            <person name="Hung S."/>
            <person name="Kawahara F."/>
            <person name="Miranda-Saavedra D."/>
            <person name="Mourier T."/>
            <person name="Nagra H."/>
            <person name="Otto T.D."/>
            <person name="Rawlings N."/>
            <person name="Sanchez A."/>
            <person name="Sanders M."/>
            <person name="Subramaniam C."/>
            <person name="Tay Y."/>
            <person name="Dear P."/>
            <person name="Doerig C."/>
            <person name="Gruber A."/>
            <person name="Parkinson J."/>
            <person name="Shirley M."/>
            <person name="Wan K.L."/>
            <person name="Berriman M."/>
            <person name="Tomley F."/>
            <person name="Pain A."/>
        </authorList>
    </citation>
    <scope>NUCLEOTIDE SEQUENCE</scope>
    <source>
        <strain evidence="1">Houghton</strain>
    </source>
</reference>
<dbReference type="VEuPathDB" id="ToxoDB:EAH_00066300"/>
<dbReference type="Proteomes" id="UP000018050">
    <property type="component" value="Unassembled WGS sequence"/>
</dbReference>
<reference evidence="1" key="2">
    <citation type="submission" date="2013-10" db="EMBL/GenBank/DDBJ databases">
        <authorList>
            <person name="Aslett M."/>
        </authorList>
    </citation>
    <scope>NUCLEOTIDE SEQUENCE</scope>
    <source>
        <strain evidence="1">Houghton</strain>
    </source>
</reference>
<gene>
    <name evidence="1" type="ORF">EAH_00066300</name>
</gene>
<keyword evidence="2" id="KW-1185">Reference proteome</keyword>
<protein>
    <submittedName>
        <fullName evidence="1">Uncharacterized protein</fullName>
    </submittedName>
</protein>
<sequence>MQRVEHVRSNGSSCPLAVKPGGWHLCGFCRVVLFQGVHVVCRCMHGNLYRQDNCFALGEYTRCRDCAGQHLVFYSVREEAHALMLGARCGVAGVKPIVDERVLCERILYGGGFVLRLRESGVPLRARPSCAEWLELHVILTDACMRQQADCWQSSKLITCVSTMWRMKDGRGGCGTGEVGEERGRVGRVLKGCREESGKRHGWDLWIMAFHTGGAQCEAWEGRERR</sequence>
<dbReference type="RefSeq" id="XP_013248183.1">
    <property type="nucleotide sequence ID" value="XM_013392729.1"/>
</dbReference>
<organism evidence="1 2">
    <name type="scientific">Eimeria acervulina</name>
    <name type="common">Coccidian parasite</name>
    <dbReference type="NCBI Taxonomy" id="5801"/>
    <lineage>
        <taxon>Eukaryota</taxon>
        <taxon>Sar</taxon>
        <taxon>Alveolata</taxon>
        <taxon>Apicomplexa</taxon>
        <taxon>Conoidasida</taxon>
        <taxon>Coccidia</taxon>
        <taxon>Eucoccidiorida</taxon>
        <taxon>Eimeriorina</taxon>
        <taxon>Eimeriidae</taxon>
        <taxon>Eimeria</taxon>
    </lineage>
</organism>
<accession>U6GQC2</accession>
<proteinExistence type="predicted"/>
<evidence type="ECO:0000313" key="2">
    <source>
        <dbReference type="Proteomes" id="UP000018050"/>
    </source>
</evidence>
<name>U6GQC2_EIMAC</name>